<organism evidence="1 2">
    <name type="scientific">Linderina pennispora</name>
    <dbReference type="NCBI Taxonomy" id="61395"/>
    <lineage>
        <taxon>Eukaryota</taxon>
        <taxon>Fungi</taxon>
        <taxon>Fungi incertae sedis</taxon>
        <taxon>Zoopagomycota</taxon>
        <taxon>Kickxellomycotina</taxon>
        <taxon>Kickxellomycetes</taxon>
        <taxon>Kickxellales</taxon>
        <taxon>Kickxellaceae</taxon>
        <taxon>Linderina</taxon>
    </lineage>
</organism>
<gene>
    <name evidence="1" type="ORF">DL89DRAFT_260500</name>
</gene>
<proteinExistence type="predicted"/>
<accession>A0A1Y1VY62</accession>
<dbReference type="OrthoDB" id="2429961at2759"/>
<sequence length="526" mass="60400">MPDISDARYTSNGIEQQGFVQQSDIFMDSCVVEIPDSYTLMDQLHNITPFDRLHRVFGDGYSFKYIRCSTSVTNGNVSVYKVSAPNVAIADPALTDIFLRMHQEHVFLQNYDITMDCLNISSRAIVKEFLLDNGISSKDILDDENKVGANCISWFTEEDEIRIRNKLYNKFVQLLESGEVRNQLTSKLSELVMPTSQQFGETLVACRNEGLMRLELTVHSPELKEVEWNTNLIVNTLEFLHNCRTFATSYEKQWMALVDQIHNKHTLCIYFHKEHSLGYCHWFNKTTKKKQGIAKKLKKNEDMMTVVSNLTFNGHPTVLLTYATSSGPLESEVVLRRDITNITIVPSQRNSFWPVASRERQQHTFAEMGLINYRGIHIDWLTAQQAREKVRLSTLSIVSDNTDGLGIDDLLADISNIELDDLEPTYLRENTDLKPARYKVAYNILHVGDEFLVSYYFLYTFRGLPFYYLDISMIHNEIVSSTHILIKVLASSPFGECIASVIGQPNQEVVLKVTRIHNRIIHTERI</sequence>
<keyword evidence="2" id="KW-1185">Reference proteome</keyword>
<dbReference type="Proteomes" id="UP000193922">
    <property type="component" value="Unassembled WGS sequence"/>
</dbReference>
<name>A0A1Y1VY62_9FUNG</name>
<dbReference type="AlphaFoldDB" id="A0A1Y1VY62"/>
<dbReference type="RefSeq" id="XP_040740235.1">
    <property type="nucleotide sequence ID" value="XM_040885793.1"/>
</dbReference>
<dbReference type="STRING" id="61395.A0A1Y1VY62"/>
<protein>
    <submittedName>
        <fullName evidence="1">Uncharacterized protein</fullName>
    </submittedName>
</protein>
<comment type="caution">
    <text evidence="1">The sequence shown here is derived from an EMBL/GenBank/DDBJ whole genome shotgun (WGS) entry which is preliminary data.</text>
</comment>
<reference evidence="1 2" key="1">
    <citation type="submission" date="2016-07" db="EMBL/GenBank/DDBJ databases">
        <title>Pervasive Adenine N6-methylation of Active Genes in Fungi.</title>
        <authorList>
            <consortium name="DOE Joint Genome Institute"/>
            <person name="Mondo S.J."/>
            <person name="Dannebaum R.O."/>
            <person name="Kuo R.C."/>
            <person name="Labutti K."/>
            <person name="Haridas S."/>
            <person name="Kuo A."/>
            <person name="Salamov A."/>
            <person name="Ahrendt S.R."/>
            <person name="Lipzen A."/>
            <person name="Sullivan W."/>
            <person name="Andreopoulos W.B."/>
            <person name="Clum A."/>
            <person name="Lindquist E."/>
            <person name="Daum C."/>
            <person name="Ramamoorthy G.K."/>
            <person name="Gryganskyi A."/>
            <person name="Culley D."/>
            <person name="Magnuson J.K."/>
            <person name="James T.Y."/>
            <person name="O'Malley M.A."/>
            <person name="Stajich J.E."/>
            <person name="Spatafora J.W."/>
            <person name="Visel A."/>
            <person name="Grigoriev I.V."/>
        </authorList>
    </citation>
    <scope>NUCLEOTIDE SEQUENCE [LARGE SCALE GENOMIC DNA]</scope>
    <source>
        <strain evidence="1 2">ATCC 12442</strain>
    </source>
</reference>
<evidence type="ECO:0000313" key="2">
    <source>
        <dbReference type="Proteomes" id="UP000193922"/>
    </source>
</evidence>
<dbReference type="GeneID" id="63802441"/>
<dbReference type="EMBL" id="MCFD01000017">
    <property type="protein sequence ID" value="ORX66208.1"/>
    <property type="molecule type" value="Genomic_DNA"/>
</dbReference>
<evidence type="ECO:0000313" key="1">
    <source>
        <dbReference type="EMBL" id="ORX66208.1"/>
    </source>
</evidence>